<evidence type="ECO:0000313" key="1">
    <source>
        <dbReference type="EMBL" id="TGY00902.1"/>
    </source>
</evidence>
<protein>
    <submittedName>
        <fullName evidence="1">Spore coat associated protein CotJA</fullName>
    </submittedName>
</protein>
<dbReference type="EMBL" id="SRZB01000001">
    <property type="protein sequence ID" value="TGY00902.1"/>
    <property type="molecule type" value="Genomic_DNA"/>
</dbReference>
<evidence type="ECO:0000313" key="2">
    <source>
        <dbReference type="Proteomes" id="UP000307720"/>
    </source>
</evidence>
<reference evidence="1" key="1">
    <citation type="submission" date="2019-04" db="EMBL/GenBank/DDBJ databases">
        <title>Microbes associate with the intestines of laboratory mice.</title>
        <authorList>
            <person name="Navarre W."/>
            <person name="Wong E."/>
            <person name="Huang K."/>
            <person name="Tropini C."/>
            <person name="Ng K."/>
            <person name="Yu B."/>
        </authorList>
    </citation>
    <scope>NUCLEOTIDE SEQUENCE</scope>
    <source>
        <strain evidence="1">NM72_1-8</strain>
    </source>
</reference>
<dbReference type="Proteomes" id="UP000307720">
    <property type="component" value="Unassembled WGS sequence"/>
</dbReference>
<organism evidence="1 2">
    <name type="scientific">Hominisplanchenecus murintestinalis</name>
    <dbReference type="NCBI Taxonomy" id="2941517"/>
    <lineage>
        <taxon>Bacteria</taxon>
        <taxon>Bacillati</taxon>
        <taxon>Bacillota</taxon>
        <taxon>Clostridia</taxon>
        <taxon>Lachnospirales</taxon>
        <taxon>Lachnospiraceae</taxon>
        <taxon>Hominisplanchenecus</taxon>
    </lineage>
</organism>
<keyword evidence="2" id="KW-1185">Reference proteome</keyword>
<proteinExistence type="predicted"/>
<accession>A0AC61R3G9</accession>
<sequence>MENYCENAPLAMGYVPRQKNFHKTFELSKALQVGTIFPELCKPFCGRRGC</sequence>
<gene>
    <name evidence="1" type="ORF">E5357_01405</name>
</gene>
<name>A0AC61R3G9_9FIRM</name>
<comment type="caution">
    <text evidence="1">The sequence shown here is derived from an EMBL/GenBank/DDBJ whole genome shotgun (WGS) entry which is preliminary data.</text>
</comment>